<dbReference type="Proteomes" id="UP001497444">
    <property type="component" value="Chromosome 16"/>
</dbReference>
<reference evidence="1" key="1">
    <citation type="submission" date="2024-02" db="EMBL/GenBank/DDBJ databases">
        <authorList>
            <consortium name="ELIXIR-Norway"/>
            <consortium name="Elixir Norway"/>
        </authorList>
    </citation>
    <scope>NUCLEOTIDE SEQUENCE</scope>
</reference>
<accession>A0ABP0WCU1</accession>
<gene>
    <name evidence="1" type="ORF">CSSPJE1EN1_LOCUS9219</name>
</gene>
<dbReference type="EMBL" id="OZ020111">
    <property type="protein sequence ID" value="CAK9263741.1"/>
    <property type="molecule type" value="Genomic_DNA"/>
</dbReference>
<sequence length="114" mass="12986">MLHGEIMDFEDRGTEFRPEDIQYVHAAWVLQTLEAAVSPSPSQGFPQRNGLNHHEFNVNLWISTRLDSRLRRTPDRTFTGLSPCFASSLKGFRRKTGRSIGFKFATISIGRICC</sequence>
<name>A0ABP0WCU1_9BRYO</name>
<evidence type="ECO:0000313" key="2">
    <source>
        <dbReference type="Proteomes" id="UP001497444"/>
    </source>
</evidence>
<evidence type="ECO:0000313" key="1">
    <source>
        <dbReference type="EMBL" id="CAK9263741.1"/>
    </source>
</evidence>
<keyword evidence="2" id="KW-1185">Reference proteome</keyword>
<organism evidence="1 2">
    <name type="scientific">Sphagnum jensenii</name>
    <dbReference type="NCBI Taxonomy" id="128206"/>
    <lineage>
        <taxon>Eukaryota</taxon>
        <taxon>Viridiplantae</taxon>
        <taxon>Streptophyta</taxon>
        <taxon>Embryophyta</taxon>
        <taxon>Bryophyta</taxon>
        <taxon>Sphagnophytina</taxon>
        <taxon>Sphagnopsida</taxon>
        <taxon>Sphagnales</taxon>
        <taxon>Sphagnaceae</taxon>
        <taxon>Sphagnum</taxon>
    </lineage>
</organism>
<proteinExistence type="predicted"/>
<protein>
    <submittedName>
        <fullName evidence="1">Uncharacterized protein</fullName>
    </submittedName>
</protein>